<dbReference type="PATRIC" id="fig|1359196.3.peg.359"/>
<dbReference type="SUPFAM" id="SSF103515">
    <property type="entry name" value="Autotransporter"/>
    <property type="match status" value="1"/>
</dbReference>
<dbReference type="Pfam" id="PF03797">
    <property type="entry name" value="Autotransporter"/>
    <property type="match status" value="1"/>
</dbReference>
<dbReference type="RefSeq" id="WP_052691170.1">
    <property type="nucleotide sequence ID" value="NZ_LANQ01000001.1"/>
</dbReference>
<evidence type="ECO:0000256" key="1">
    <source>
        <dbReference type="SAM" id="MobiDB-lite"/>
    </source>
</evidence>
<reference evidence="3 4" key="1">
    <citation type="submission" date="2015-01" db="EMBL/GenBank/DDBJ databases">
        <title>Genome Sequencing of Rickettsiales.</title>
        <authorList>
            <person name="Daugherty S.C."/>
            <person name="Su Q."/>
            <person name="Abolude K."/>
            <person name="Beier-Sexton M."/>
            <person name="Carlyon J.A."/>
            <person name="Carter R."/>
            <person name="Day N.P."/>
            <person name="Dumler S.J."/>
            <person name="Dyachenko V."/>
            <person name="Godinez A."/>
            <person name="Kurtti T.J."/>
            <person name="Lichay M."/>
            <person name="Mullins K.E."/>
            <person name="Ott S."/>
            <person name="Pappas-Brown V."/>
            <person name="Paris D.H."/>
            <person name="Patel P."/>
            <person name="Richards A.L."/>
            <person name="Sadzewicz L."/>
            <person name="Sears K."/>
            <person name="Seidman D."/>
            <person name="Sengamalay N."/>
            <person name="Stenos J."/>
            <person name="Tallon L.J."/>
            <person name="Vincent G."/>
            <person name="Fraser C.M."/>
            <person name="Munderloh U."/>
            <person name="Dunning-Hotopp J.C."/>
        </authorList>
    </citation>
    <scope>NUCLEOTIDE SEQUENCE [LARGE SCALE GENOMIC DNA]</scope>
    <source>
        <strain evidence="3 4">Pedreira</strain>
    </source>
</reference>
<sequence>MSNGAEIEVNDNIIATDIAGENENDGTLKLNNKAPINITGTIGNNNSLGIVEVAGKDVTITGELKAQAINFSNAGQEAILTLQAAGGVTNITTAGNNLHTLAITDFDTGNGAIGAEDHRLKAIELTENGLVTINTKNFYSDVTTANNGQGNVKLNIEGGTTYNLGSKNNSLASVQVSKNSTIKGDVYSKEINIDAGKNIDFERGNNRNAKNIIIQDVLVDRDLLPRSLQLFTYLTDIKVDKLNFADAAASIHFKDAVLVNAEIDGGGAIKFDENVWLKEEIKNVERLEFGPEKFAILEKNIKAANLVANKANIVLLDNLGIDADSQFTDSALDLATYELKHTGNVTYNGTLEIITYFDVTAKSGGHILVGNGANVNMSALDSLVIKVKSRSDITKITPDTKHEVILKEAGGNFTPVAQNKVTVDTGGELNRLIRWVRWVSDENGVVLLNNNDNGGGNPENPDPGGGDPENPGDGDNGGGNPGDGESGVIVPIFDPKPIRDEVTGPIAPGLVEQLIGIGIGNESDAGKVLNDLGSTKNVSETLNRLGGRMDIREVSEGLGEFNIEEIQDILTDISVNMDSVVSSGINARLGEVNNKDEGTFKLNGLNKPNASESLNNQAAVAAGDEDNIGTGIWGVPFYGKATQKSRNDGASGYKSKSQGGIIGFDYALSDSVIVGAAYTRADSKLRHQNYKVGDKTKAISDIYSIYGLYNCGTSNFFVEAIGSYGRSRIKNYEKRKVYTGDQTAIGKFNNTSCSGELLGGYNYLISNFTAITPMIGTRYATFKNNSYKETGTTFQNLSVRKKSYDRFEGIAGLKGVTNFFVRDVRIKPELHGFVSYDFKGKLPNIDARLDGIDEPLTTVKFKPTKLNYNLGGSLSV</sequence>
<feature type="domain" description="Autotransporter" evidence="2">
    <location>
        <begin position="625"/>
        <end position="876"/>
    </location>
</feature>
<dbReference type="AlphaFoldDB" id="A0A0F3MQI0"/>
<evidence type="ECO:0000259" key="2">
    <source>
        <dbReference type="PROSITE" id="PS51208"/>
    </source>
</evidence>
<evidence type="ECO:0000313" key="4">
    <source>
        <dbReference type="Proteomes" id="UP000033475"/>
    </source>
</evidence>
<dbReference type="SMART" id="SM00869">
    <property type="entry name" value="Autotransporter"/>
    <property type="match status" value="1"/>
</dbReference>
<dbReference type="PROSITE" id="PS51208">
    <property type="entry name" value="AUTOTRANSPORTER"/>
    <property type="match status" value="1"/>
</dbReference>
<feature type="compositionally biased region" description="Gly residues" evidence="1">
    <location>
        <begin position="453"/>
        <end position="467"/>
    </location>
</feature>
<organism evidence="3 4">
    <name type="scientific">Rickettsia felis str. Pedreira</name>
    <dbReference type="NCBI Taxonomy" id="1359196"/>
    <lineage>
        <taxon>Bacteria</taxon>
        <taxon>Pseudomonadati</taxon>
        <taxon>Pseudomonadota</taxon>
        <taxon>Alphaproteobacteria</taxon>
        <taxon>Rickettsiales</taxon>
        <taxon>Rickettsiaceae</taxon>
        <taxon>Rickettsieae</taxon>
        <taxon>Rickettsia</taxon>
        <taxon>spotted fever group</taxon>
    </lineage>
</organism>
<dbReference type="Gene3D" id="2.40.128.130">
    <property type="entry name" value="Autotransporter beta-domain"/>
    <property type="match status" value="1"/>
</dbReference>
<dbReference type="InterPro" id="IPR005546">
    <property type="entry name" value="Autotransporte_beta"/>
</dbReference>
<name>A0A0F3MQI0_RICFI</name>
<protein>
    <submittedName>
        <fullName evidence="3">Autotransporter beta-domain protein</fullName>
    </submittedName>
</protein>
<gene>
    <name evidence="3" type="ORF">RFEPED_0376</name>
</gene>
<dbReference type="Proteomes" id="UP000033475">
    <property type="component" value="Unassembled WGS sequence"/>
</dbReference>
<dbReference type="InterPro" id="IPR036709">
    <property type="entry name" value="Autotransporte_beta_dom_sf"/>
</dbReference>
<feature type="compositionally biased region" description="Gly residues" evidence="1">
    <location>
        <begin position="474"/>
        <end position="485"/>
    </location>
</feature>
<proteinExistence type="predicted"/>
<dbReference type="EMBL" id="LANQ01000001">
    <property type="protein sequence ID" value="KJV58005.1"/>
    <property type="molecule type" value="Genomic_DNA"/>
</dbReference>
<evidence type="ECO:0000313" key="3">
    <source>
        <dbReference type="EMBL" id="KJV58005.1"/>
    </source>
</evidence>
<feature type="region of interest" description="Disordered" evidence="1">
    <location>
        <begin position="447"/>
        <end position="491"/>
    </location>
</feature>
<accession>A0A0F3MQI0</accession>
<comment type="caution">
    <text evidence="3">The sequence shown here is derived from an EMBL/GenBank/DDBJ whole genome shotgun (WGS) entry which is preliminary data.</text>
</comment>